<dbReference type="AlphaFoldDB" id="A0A2N7FJN6"/>
<evidence type="ECO:0000256" key="1">
    <source>
        <dbReference type="ARBA" id="ARBA00034120"/>
    </source>
</evidence>
<dbReference type="SUPFAM" id="SSF56672">
    <property type="entry name" value="DNA/RNA polymerases"/>
    <property type="match status" value="1"/>
</dbReference>
<comment type="similarity">
    <text evidence="1">Belongs to the bacterial reverse transcriptase family.</text>
</comment>
<sequence length="436" mass="50823">MKNTTEHPWFTKRNYLHFDIPVSVHKAERIASEPKTVARHAFFPFISYSFQLTKLDRDTSTGKLYRKPKPRGVAYSSHVDSHIYAFYASQLSTLYEKKIEKLGLHESVLAFRKLDGKSNIHFADDAFKHISKFEDCSVIALDFSKFFDTLDHQILKEEWRKLLGEDCLPKDHYNVFRSLTKFSTVDKCALFDLFDISQYNPKANGRNRVCSPSEFRQKVRASGLIEQNPNGMMGIPQGSPISALLSNIYMLNFDAQMKSYVDSVDGKYFRYCDDMLFIVPSEHRDMIEKLANSKVTALKVKINSDKTEIRDFRIHDGKLSSFDEHGKQKPLQYLGFLFDGHSIFLRSNALARYSEKMKGGVKLAKKTMEKENRIRRDKGEPEQTYLYKRKLHKLYTARGQRNFLSYGYRAAKIMNSKSIRKQLKPLWQRFQDEVSK</sequence>
<protein>
    <recommendedName>
        <fullName evidence="2">Reverse transcriptase domain-containing protein</fullName>
    </recommendedName>
</protein>
<evidence type="ECO:0000313" key="3">
    <source>
        <dbReference type="EMBL" id="PMJ69495.1"/>
    </source>
</evidence>
<dbReference type="PROSITE" id="PS50878">
    <property type="entry name" value="RT_POL"/>
    <property type="match status" value="1"/>
</dbReference>
<dbReference type="InterPro" id="IPR051083">
    <property type="entry name" value="GrpII_Intron_Splice-Mob/Def"/>
</dbReference>
<proteinExistence type="inferred from homology"/>
<dbReference type="EMBL" id="MCWU01000010">
    <property type="protein sequence ID" value="PMJ69495.1"/>
    <property type="molecule type" value="Genomic_DNA"/>
</dbReference>
<evidence type="ECO:0000313" key="4">
    <source>
        <dbReference type="Proteomes" id="UP000235330"/>
    </source>
</evidence>
<organism evidence="3 4">
    <name type="scientific">Vibrio splendidus</name>
    <dbReference type="NCBI Taxonomy" id="29497"/>
    <lineage>
        <taxon>Bacteria</taxon>
        <taxon>Pseudomonadati</taxon>
        <taxon>Pseudomonadota</taxon>
        <taxon>Gammaproteobacteria</taxon>
        <taxon>Vibrionales</taxon>
        <taxon>Vibrionaceae</taxon>
        <taxon>Vibrio</taxon>
    </lineage>
</organism>
<reference evidence="4" key="1">
    <citation type="submission" date="2016-07" db="EMBL/GenBank/DDBJ databases">
        <title>Nontailed viruses are major unrecognized killers of bacteria in the ocean.</title>
        <authorList>
            <person name="Kauffman K."/>
            <person name="Hussain F."/>
            <person name="Yang J."/>
            <person name="Arevalo P."/>
            <person name="Brown J."/>
            <person name="Cutler M."/>
            <person name="Kelly L."/>
            <person name="Polz M.F."/>
        </authorList>
    </citation>
    <scope>NUCLEOTIDE SEQUENCE [LARGE SCALE GENOMIC DNA]</scope>
    <source>
        <strain evidence="4">10N.261.55.E11</strain>
    </source>
</reference>
<dbReference type="PANTHER" id="PTHR34047">
    <property type="entry name" value="NUCLEAR INTRON MATURASE 1, MITOCHONDRIAL-RELATED"/>
    <property type="match status" value="1"/>
</dbReference>
<dbReference type="NCBIfam" id="NF041746">
    <property type="entry name" value="Drt2"/>
    <property type="match status" value="1"/>
</dbReference>
<dbReference type="Pfam" id="PF00078">
    <property type="entry name" value="RVT_1"/>
    <property type="match status" value="1"/>
</dbReference>
<evidence type="ECO:0000259" key="2">
    <source>
        <dbReference type="PROSITE" id="PS50878"/>
    </source>
</evidence>
<dbReference type="PANTHER" id="PTHR34047:SF8">
    <property type="entry name" value="PROTEIN YKFC"/>
    <property type="match status" value="1"/>
</dbReference>
<comment type="caution">
    <text evidence="3">The sequence shown here is derived from an EMBL/GenBank/DDBJ whole genome shotgun (WGS) entry which is preliminary data.</text>
</comment>
<dbReference type="RefSeq" id="WP_102515557.1">
    <property type="nucleotide sequence ID" value="NZ_CAWNSM010000010.1"/>
</dbReference>
<gene>
    <name evidence="3" type="ORF">BCU17_13235</name>
</gene>
<accession>A0A2N7FJN6</accession>
<dbReference type="InterPro" id="IPR043502">
    <property type="entry name" value="DNA/RNA_pol_sf"/>
</dbReference>
<dbReference type="Proteomes" id="UP000235330">
    <property type="component" value="Unassembled WGS sequence"/>
</dbReference>
<feature type="domain" description="Reverse transcriptase" evidence="2">
    <location>
        <begin position="1"/>
        <end position="338"/>
    </location>
</feature>
<name>A0A2N7FJN6_VIBSP</name>
<dbReference type="InterPro" id="IPR000477">
    <property type="entry name" value="RT_dom"/>
</dbReference>